<proteinExistence type="predicted"/>
<evidence type="ECO:0000256" key="2">
    <source>
        <dbReference type="SAM" id="Phobius"/>
    </source>
</evidence>
<evidence type="ECO:0000313" key="3">
    <source>
        <dbReference type="EMBL" id="QDS69078.1"/>
    </source>
</evidence>
<name>A0A517L0B7_9PEZI</name>
<accession>A0A517L0B7</accession>
<dbReference type="OrthoDB" id="5089392at2759"/>
<feature type="region of interest" description="Disordered" evidence="1">
    <location>
        <begin position="1"/>
        <end position="104"/>
    </location>
</feature>
<sequence length="574" mass="63629">MPAEDIISTGIDHQQNVDDPRNAQRQVVGGLADKDPFSMEKSTGNDDNMSTTQPTSREDNKCADDSCTASYEAAPEIRRTTSRDSSATSGSSQETVEDEDASDGIVEQKNTATSKIEHPKQNIENQDDTIRKQHQLSNDIDSLTFIKDKKGRFRPRPEQRLRNNLLASVGFLEFANATDFAANVWNTVPVPKFAAALMGLGGAVALSFVPFAIWDARLCWQNSKMLLQERILLLREAGEIVDEEKGKLRIARQKGLDTRLEVNGREIGTELFDRGSMDLLMGFSAFLVGIGTIMAIGGANRRVYRASNLLSGYIGNSPSTFWGLCNTAWSIYVFKRAQHHLALGQKKVASEQVLDLLTTRIRSVQLHSVLMGSSTLVSAAAGMLTATHWYGYPFLVVCIVIAIFGNWYWRKRLGYDRPLVLHAGHVKMNTESLVQEIEWAASMQASLGSRRKPTVADETFSKPKKFTSVIELMARCDLFEELCECLLTNTAFCSAMEITSEDSIQISPADMAAIGEKHESAVLATAKAVLRERGQRQLEQKQRYLLEMLGASLVEDEAEQPLAMSGKTEKMNEL</sequence>
<dbReference type="Proteomes" id="UP000316270">
    <property type="component" value="Chromosome 2"/>
</dbReference>
<keyword evidence="4" id="KW-1185">Reference proteome</keyword>
<keyword evidence="2" id="KW-0812">Transmembrane</keyword>
<feature type="compositionally biased region" description="Polar residues" evidence="1">
    <location>
        <begin position="40"/>
        <end position="55"/>
    </location>
</feature>
<evidence type="ECO:0008006" key="5">
    <source>
        <dbReference type="Google" id="ProtNLM"/>
    </source>
</evidence>
<evidence type="ECO:0000313" key="4">
    <source>
        <dbReference type="Proteomes" id="UP000316270"/>
    </source>
</evidence>
<feature type="transmembrane region" description="Helical" evidence="2">
    <location>
        <begin position="193"/>
        <end position="214"/>
    </location>
</feature>
<keyword evidence="2" id="KW-0472">Membrane</keyword>
<evidence type="ECO:0000256" key="1">
    <source>
        <dbReference type="SAM" id="MobiDB-lite"/>
    </source>
</evidence>
<organism evidence="3 4">
    <name type="scientific">Venturia effusa</name>
    <dbReference type="NCBI Taxonomy" id="50376"/>
    <lineage>
        <taxon>Eukaryota</taxon>
        <taxon>Fungi</taxon>
        <taxon>Dikarya</taxon>
        <taxon>Ascomycota</taxon>
        <taxon>Pezizomycotina</taxon>
        <taxon>Dothideomycetes</taxon>
        <taxon>Pleosporomycetidae</taxon>
        <taxon>Venturiales</taxon>
        <taxon>Venturiaceae</taxon>
        <taxon>Venturia</taxon>
    </lineage>
</organism>
<feature type="transmembrane region" description="Helical" evidence="2">
    <location>
        <begin position="279"/>
        <end position="299"/>
    </location>
</feature>
<reference evidence="3 4" key="1">
    <citation type="submission" date="2019-07" db="EMBL/GenBank/DDBJ databases">
        <title>Finished genome of Venturia effusa.</title>
        <authorList>
            <person name="Young C.A."/>
            <person name="Cox M.P."/>
            <person name="Ganley A.R.D."/>
            <person name="David W.J."/>
        </authorList>
    </citation>
    <scope>NUCLEOTIDE SEQUENCE [LARGE SCALE GENOMIC DNA]</scope>
    <source>
        <strain evidence="4">albino</strain>
    </source>
</reference>
<dbReference type="EMBL" id="CP042186">
    <property type="protein sequence ID" value="QDS69078.1"/>
    <property type="molecule type" value="Genomic_DNA"/>
</dbReference>
<dbReference type="STRING" id="50376.A0A517L0B7"/>
<dbReference type="AlphaFoldDB" id="A0A517L0B7"/>
<keyword evidence="2" id="KW-1133">Transmembrane helix</keyword>
<gene>
    <name evidence="3" type="ORF">FKW77_010020</name>
</gene>
<feature type="compositionally biased region" description="Low complexity" evidence="1">
    <location>
        <begin position="83"/>
        <end position="92"/>
    </location>
</feature>
<feature type="transmembrane region" description="Helical" evidence="2">
    <location>
        <begin position="390"/>
        <end position="409"/>
    </location>
</feature>
<protein>
    <recommendedName>
        <fullName evidence="5">Integral membrane protein</fullName>
    </recommendedName>
</protein>